<comment type="caution">
    <text evidence="4">The sequence shown here is derived from an EMBL/GenBank/DDBJ whole genome shotgun (WGS) entry which is preliminary data.</text>
</comment>
<dbReference type="GO" id="GO:0004190">
    <property type="term" value="F:aspartic-type endopeptidase activity"/>
    <property type="evidence" value="ECO:0007669"/>
    <property type="project" value="InterPro"/>
</dbReference>
<dbReference type="RefSeq" id="WP_205256110.1">
    <property type="nucleotide sequence ID" value="NZ_BAAAPV010000003.1"/>
</dbReference>
<evidence type="ECO:0000259" key="3">
    <source>
        <dbReference type="Pfam" id="PF01478"/>
    </source>
</evidence>
<proteinExistence type="inferred from homology"/>
<feature type="transmembrane region" description="Helical" evidence="2">
    <location>
        <begin position="12"/>
        <end position="35"/>
    </location>
</feature>
<reference evidence="4" key="1">
    <citation type="submission" date="2021-01" db="EMBL/GenBank/DDBJ databases">
        <title>KCTC 19127 draft genome.</title>
        <authorList>
            <person name="An D."/>
        </authorList>
    </citation>
    <scope>NUCLEOTIDE SEQUENCE</scope>
    <source>
        <strain evidence="4">KCTC 19127</strain>
    </source>
</reference>
<protein>
    <submittedName>
        <fullName evidence="4">Prepilin peptidase</fullName>
    </submittedName>
</protein>
<organism evidence="4 5">
    <name type="scientific">Nakamurella flavida</name>
    <dbReference type="NCBI Taxonomy" id="363630"/>
    <lineage>
        <taxon>Bacteria</taxon>
        <taxon>Bacillati</taxon>
        <taxon>Actinomycetota</taxon>
        <taxon>Actinomycetes</taxon>
        <taxon>Nakamurellales</taxon>
        <taxon>Nakamurellaceae</taxon>
        <taxon>Nakamurella</taxon>
    </lineage>
</organism>
<keyword evidence="2" id="KW-0812">Transmembrane</keyword>
<keyword evidence="2" id="KW-0472">Membrane</keyword>
<dbReference type="Gene3D" id="1.20.120.1220">
    <property type="match status" value="1"/>
</dbReference>
<feature type="transmembrane region" description="Helical" evidence="2">
    <location>
        <begin position="122"/>
        <end position="142"/>
    </location>
</feature>
<evidence type="ECO:0000256" key="2">
    <source>
        <dbReference type="SAM" id="Phobius"/>
    </source>
</evidence>
<dbReference type="PANTHER" id="PTHR30487:SF0">
    <property type="entry name" value="PREPILIN LEADER PEPTIDASE_N-METHYLTRANSFERASE-RELATED"/>
    <property type="match status" value="1"/>
</dbReference>
<feature type="transmembrane region" description="Helical" evidence="2">
    <location>
        <begin position="199"/>
        <end position="219"/>
    </location>
</feature>
<dbReference type="InterPro" id="IPR000045">
    <property type="entry name" value="Prepilin_IV_endopep_pep"/>
</dbReference>
<sequence>MLGDRLDAWTASWWVLVVVGLLTGAGVGVGIRSVLARLRRGAVLRPGGVEIACAVVTAASLAAGWGTARLVILLWAGWLGVALAAVDLRHHRLPDALTLPAWGVSAALVVGTSLWSPGSGSVPRAVLAAALVGGLFWLVWRIAPAAMGRGDVKLVPALVLLTGYLSWGAAVLGVVLAFVTGSVVSLLGLLSRRMTMRSALAFGPHLLAGCWLVLAVPGWSAGG</sequence>
<feature type="transmembrane region" description="Helical" evidence="2">
    <location>
        <begin position="72"/>
        <end position="89"/>
    </location>
</feature>
<feature type="transmembrane region" description="Helical" evidence="2">
    <location>
        <begin position="154"/>
        <end position="179"/>
    </location>
</feature>
<accession>A0A939BZS4</accession>
<name>A0A939BZS4_9ACTN</name>
<dbReference type="GO" id="GO:0005886">
    <property type="term" value="C:plasma membrane"/>
    <property type="evidence" value="ECO:0007669"/>
    <property type="project" value="TreeGrafter"/>
</dbReference>
<dbReference type="GO" id="GO:0006465">
    <property type="term" value="P:signal peptide processing"/>
    <property type="evidence" value="ECO:0007669"/>
    <property type="project" value="TreeGrafter"/>
</dbReference>
<dbReference type="Pfam" id="PF01478">
    <property type="entry name" value="Peptidase_A24"/>
    <property type="match status" value="1"/>
</dbReference>
<feature type="domain" description="Prepilin type IV endopeptidase peptidase" evidence="3">
    <location>
        <begin position="78"/>
        <end position="185"/>
    </location>
</feature>
<dbReference type="InterPro" id="IPR050882">
    <property type="entry name" value="Prepilin_peptidase/N-MTase"/>
</dbReference>
<dbReference type="AlphaFoldDB" id="A0A939BZS4"/>
<keyword evidence="5" id="KW-1185">Reference proteome</keyword>
<dbReference type="PANTHER" id="PTHR30487">
    <property type="entry name" value="TYPE 4 PREPILIN-LIKE PROTEINS LEADER PEPTIDE-PROCESSING ENZYME"/>
    <property type="match status" value="1"/>
</dbReference>
<evidence type="ECO:0000313" key="5">
    <source>
        <dbReference type="Proteomes" id="UP000663801"/>
    </source>
</evidence>
<gene>
    <name evidence="4" type="ORF">JL107_06015</name>
</gene>
<evidence type="ECO:0000256" key="1">
    <source>
        <dbReference type="ARBA" id="ARBA00005801"/>
    </source>
</evidence>
<dbReference type="Proteomes" id="UP000663801">
    <property type="component" value="Unassembled WGS sequence"/>
</dbReference>
<keyword evidence="2" id="KW-1133">Transmembrane helix</keyword>
<dbReference type="EMBL" id="JAERWL010000006">
    <property type="protein sequence ID" value="MBM9475993.1"/>
    <property type="molecule type" value="Genomic_DNA"/>
</dbReference>
<evidence type="ECO:0000313" key="4">
    <source>
        <dbReference type="EMBL" id="MBM9475993.1"/>
    </source>
</evidence>
<comment type="similarity">
    <text evidence="1">Belongs to the peptidase A24 family.</text>
</comment>
<feature type="transmembrane region" description="Helical" evidence="2">
    <location>
        <begin position="96"/>
        <end position="116"/>
    </location>
</feature>